<dbReference type="PROSITE" id="PS51384">
    <property type="entry name" value="FAD_FR"/>
    <property type="match status" value="1"/>
</dbReference>
<keyword evidence="16" id="KW-0520">NAD</keyword>
<dbReference type="GO" id="GO:0009636">
    <property type="term" value="P:response to toxic substance"/>
    <property type="evidence" value="ECO:0007669"/>
    <property type="project" value="UniProtKB-KW"/>
</dbReference>
<comment type="catalytic activity">
    <reaction evidence="21">
        <text>2 nitric oxide + NADH + 2 O2 = 2 nitrate + NAD(+) + H(+)</text>
        <dbReference type="Rhea" id="RHEA:19469"/>
        <dbReference type="ChEBI" id="CHEBI:15378"/>
        <dbReference type="ChEBI" id="CHEBI:15379"/>
        <dbReference type="ChEBI" id="CHEBI:16480"/>
        <dbReference type="ChEBI" id="CHEBI:17632"/>
        <dbReference type="ChEBI" id="CHEBI:57540"/>
        <dbReference type="ChEBI" id="CHEBI:57945"/>
        <dbReference type="EC" id="1.14.12.17"/>
    </reaction>
</comment>
<proteinExistence type="inferred from homology"/>
<dbReference type="InterPro" id="IPR039261">
    <property type="entry name" value="FNR_nucleotide-bd"/>
</dbReference>
<evidence type="ECO:0000256" key="11">
    <source>
        <dbReference type="ARBA" id="ARBA00022723"/>
    </source>
</evidence>
<keyword evidence="27" id="KW-1185">Reference proteome</keyword>
<keyword evidence="23" id="KW-0813">Transport</keyword>
<dbReference type="RefSeq" id="WP_077312047.1">
    <property type="nucleotide sequence ID" value="NZ_AP024887.1"/>
</dbReference>
<evidence type="ECO:0000256" key="1">
    <source>
        <dbReference type="ARBA" id="ARBA00001970"/>
    </source>
</evidence>
<evidence type="ECO:0000256" key="5">
    <source>
        <dbReference type="ARBA" id="ARBA00012229"/>
    </source>
</evidence>
<dbReference type="InterPro" id="IPR000971">
    <property type="entry name" value="Globin"/>
</dbReference>
<sequence>MNEQQIALVKDTVPVLRESGVALTSHFYQRMLTHNPELKNIFNQVHQQKGRQQRALANAVLAYAEHIDDPSALNAVVERIAHKHTSLGIRPEQYAIVGKHLLASIKEVLGEAASQELIDAWAIAYQQLADLFIQVESQLYQTAINDHQGWTGWRPFKIAKKVQESDEITSFYLTPCDQGTLPHYHPGQYISVRVFIPDTDLYQPRQYSLSIASNNEYLRISVKKQPALDKYPEGVVSNLLHEEYTEGSIIDVSTPYGDFFWDSDSTHPTVLLSGGVGITPMMAIADAINAANDTQKVYFIHSARSSNVHAFKTFTDNLPSPQFSVSYFYDNKTIADSDVQQGPLTLEDVLPSDYHNADFYVCGPEGFMQNYLPKLRQLGIDESRIHAEAFGSGGVE</sequence>
<dbReference type="InterPro" id="IPR012292">
    <property type="entry name" value="Globin/Proto"/>
</dbReference>
<evidence type="ECO:0000256" key="20">
    <source>
        <dbReference type="ARBA" id="ARBA00033187"/>
    </source>
</evidence>
<dbReference type="GO" id="GO:0046872">
    <property type="term" value="F:metal ion binding"/>
    <property type="evidence" value="ECO:0007669"/>
    <property type="project" value="UniProtKB-KW"/>
</dbReference>
<evidence type="ECO:0000256" key="9">
    <source>
        <dbReference type="ARBA" id="ARBA00022621"/>
    </source>
</evidence>
<dbReference type="GO" id="GO:0071949">
    <property type="term" value="F:FAD binding"/>
    <property type="evidence" value="ECO:0007669"/>
    <property type="project" value="TreeGrafter"/>
</dbReference>
<keyword evidence="14 26" id="KW-0560">Oxidoreductase</keyword>
<evidence type="ECO:0000256" key="12">
    <source>
        <dbReference type="ARBA" id="ARBA00022827"/>
    </source>
</evidence>
<comment type="cofactor">
    <cofactor evidence="1">
        <name>heme b</name>
        <dbReference type="ChEBI" id="CHEBI:60344"/>
    </cofactor>
</comment>
<evidence type="ECO:0000256" key="2">
    <source>
        <dbReference type="ARBA" id="ARBA00001974"/>
    </source>
</evidence>
<dbReference type="Pfam" id="PF00042">
    <property type="entry name" value="Globin"/>
    <property type="match status" value="1"/>
</dbReference>
<evidence type="ECO:0000313" key="27">
    <source>
        <dbReference type="Proteomes" id="UP000189475"/>
    </source>
</evidence>
<dbReference type="OrthoDB" id="9801223at2"/>
<dbReference type="Gene3D" id="2.40.30.10">
    <property type="entry name" value="Translation factors"/>
    <property type="match status" value="1"/>
</dbReference>
<evidence type="ECO:0000256" key="4">
    <source>
        <dbReference type="ARBA" id="ARBA00008414"/>
    </source>
</evidence>
<name>A0A1R4B0Z5_9VIBR</name>
<keyword evidence="9 23" id="KW-0561">Oxygen transport</keyword>
<dbReference type="InterPro" id="IPR017927">
    <property type="entry name" value="FAD-bd_FR_type"/>
</dbReference>
<evidence type="ECO:0000256" key="15">
    <source>
        <dbReference type="ARBA" id="ARBA00023004"/>
    </source>
</evidence>
<keyword evidence="13" id="KW-0521">NADP</keyword>
<dbReference type="FunFam" id="1.10.490.10:FF:000003">
    <property type="entry name" value="Flavohemoprotein"/>
    <property type="match status" value="1"/>
</dbReference>
<feature type="domain" description="FAD-binding FR-type" evidence="25">
    <location>
        <begin position="151"/>
        <end position="262"/>
    </location>
</feature>
<dbReference type="AlphaFoldDB" id="A0A1R4B0Z5"/>
<evidence type="ECO:0000256" key="3">
    <source>
        <dbReference type="ARBA" id="ARBA00006401"/>
    </source>
</evidence>
<dbReference type="GO" id="GO:0008941">
    <property type="term" value="F:nitric oxide dioxygenase NAD(P)H activity"/>
    <property type="evidence" value="ECO:0007669"/>
    <property type="project" value="UniProtKB-EC"/>
</dbReference>
<comment type="similarity">
    <text evidence="3">In the C-terminal section; belongs to the flavoprotein pyridine nucleotide cytochrome reductase family.</text>
</comment>
<evidence type="ECO:0000256" key="6">
    <source>
        <dbReference type="ARBA" id="ARBA00014637"/>
    </source>
</evidence>
<evidence type="ECO:0000256" key="14">
    <source>
        <dbReference type="ARBA" id="ARBA00023002"/>
    </source>
</evidence>
<evidence type="ECO:0000259" key="25">
    <source>
        <dbReference type="PROSITE" id="PS51384"/>
    </source>
</evidence>
<dbReference type="GO" id="GO:0046210">
    <property type="term" value="P:nitric oxide catabolic process"/>
    <property type="evidence" value="ECO:0007669"/>
    <property type="project" value="TreeGrafter"/>
</dbReference>
<dbReference type="EC" id="1.14.12.17" evidence="5"/>
<dbReference type="NCBIfam" id="NF009805">
    <property type="entry name" value="PRK13289.1"/>
    <property type="match status" value="1"/>
</dbReference>
<evidence type="ECO:0000256" key="17">
    <source>
        <dbReference type="ARBA" id="ARBA00025094"/>
    </source>
</evidence>
<dbReference type="InterPro" id="IPR001709">
    <property type="entry name" value="Flavoprot_Pyr_Nucl_cyt_Rdtase"/>
</dbReference>
<evidence type="ECO:0000259" key="24">
    <source>
        <dbReference type="PROSITE" id="PS01033"/>
    </source>
</evidence>
<keyword evidence="7" id="KW-0216">Detoxification</keyword>
<evidence type="ECO:0000313" key="26">
    <source>
        <dbReference type="EMBL" id="SJL82598.1"/>
    </source>
</evidence>
<dbReference type="Proteomes" id="UP000189475">
    <property type="component" value="Unassembled WGS sequence"/>
</dbReference>
<dbReference type="PRINTS" id="PR00406">
    <property type="entry name" value="CYTB5RDTASE"/>
</dbReference>
<dbReference type="InterPro" id="IPR009050">
    <property type="entry name" value="Globin-like_sf"/>
</dbReference>
<evidence type="ECO:0000256" key="7">
    <source>
        <dbReference type="ARBA" id="ARBA00022575"/>
    </source>
</evidence>
<evidence type="ECO:0000256" key="22">
    <source>
        <dbReference type="ARBA" id="ARBA00049433"/>
    </source>
</evidence>
<dbReference type="STRING" id="1918946.VPAL9027_00528"/>
<evidence type="ECO:0000256" key="21">
    <source>
        <dbReference type="ARBA" id="ARBA00048649"/>
    </source>
</evidence>
<keyword evidence="8 23" id="KW-0349">Heme</keyword>
<keyword evidence="12" id="KW-0274">FAD</keyword>
<reference evidence="26 27" key="1">
    <citation type="submission" date="2017-02" db="EMBL/GenBank/DDBJ databases">
        <authorList>
            <person name="Peterson S.W."/>
        </authorList>
    </citation>
    <scope>NUCLEOTIDE SEQUENCE [LARGE SCALE GENOMIC DNA]</scope>
    <source>
        <strain evidence="26 27">CECT 9027</strain>
    </source>
</reference>
<dbReference type="SUPFAM" id="SSF63380">
    <property type="entry name" value="Riboflavin synthase domain-like"/>
    <property type="match status" value="1"/>
</dbReference>
<protein>
    <recommendedName>
        <fullName evidence="6">Flavohemoprotein</fullName>
        <ecNumber evidence="5">1.14.12.17</ecNumber>
    </recommendedName>
    <alternativeName>
        <fullName evidence="19">Flavohemoglobin</fullName>
    </alternativeName>
    <alternativeName>
        <fullName evidence="18">Hemoglobin-like protein</fullName>
    </alternativeName>
    <alternativeName>
        <fullName evidence="20">Nitric oxide dioxygenase</fullName>
    </alternativeName>
</protein>
<comment type="catalytic activity">
    <reaction evidence="22">
        <text>2 nitric oxide + NADPH + 2 O2 = 2 nitrate + NADP(+) + H(+)</text>
        <dbReference type="Rhea" id="RHEA:19465"/>
        <dbReference type="ChEBI" id="CHEBI:15378"/>
        <dbReference type="ChEBI" id="CHEBI:15379"/>
        <dbReference type="ChEBI" id="CHEBI:16480"/>
        <dbReference type="ChEBI" id="CHEBI:17632"/>
        <dbReference type="ChEBI" id="CHEBI:57783"/>
        <dbReference type="ChEBI" id="CHEBI:58349"/>
        <dbReference type="EC" id="1.14.12.17"/>
    </reaction>
</comment>
<organism evidence="26 27">
    <name type="scientific">Vibrio palustris</name>
    <dbReference type="NCBI Taxonomy" id="1918946"/>
    <lineage>
        <taxon>Bacteria</taxon>
        <taxon>Pseudomonadati</taxon>
        <taxon>Pseudomonadota</taxon>
        <taxon>Gammaproteobacteria</taxon>
        <taxon>Vibrionales</taxon>
        <taxon>Vibrionaceae</taxon>
        <taxon>Vibrio</taxon>
    </lineage>
</organism>
<dbReference type="PRINTS" id="PR00371">
    <property type="entry name" value="FPNCR"/>
</dbReference>
<evidence type="ECO:0000256" key="23">
    <source>
        <dbReference type="RuleBase" id="RU000356"/>
    </source>
</evidence>
<dbReference type="Pfam" id="PF00175">
    <property type="entry name" value="NAD_binding_1"/>
    <property type="match status" value="1"/>
</dbReference>
<dbReference type="FunFam" id="2.40.30.10:FF:000034">
    <property type="entry name" value="Flavohemoprotein"/>
    <property type="match status" value="1"/>
</dbReference>
<dbReference type="CDD" id="cd06184">
    <property type="entry name" value="flavohem_like_fad_nad_binding"/>
    <property type="match status" value="1"/>
</dbReference>
<gene>
    <name evidence="26" type="primary">hmp</name>
    <name evidence="26" type="ORF">VPAL9027_00528</name>
</gene>
<comment type="similarity">
    <text evidence="4">Belongs to the globin family. Two-domain flavohemoproteins subfamily.</text>
</comment>
<keyword evidence="10" id="KW-0285">Flavoprotein</keyword>
<evidence type="ECO:0000256" key="10">
    <source>
        <dbReference type="ARBA" id="ARBA00022630"/>
    </source>
</evidence>
<evidence type="ECO:0000256" key="13">
    <source>
        <dbReference type="ARBA" id="ARBA00022857"/>
    </source>
</evidence>
<dbReference type="Gene3D" id="3.40.50.80">
    <property type="entry name" value="Nucleotide-binding domain of ferredoxin-NADP reductase (FNR) module"/>
    <property type="match status" value="1"/>
</dbReference>
<dbReference type="SUPFAM" id="SSF52343">
    <property type="entry name" value="Ferredoxin reductase-like, C-terminal NADP-linked domain"/>
    <property type="match status" value="1"/>
</dbReference>
<evidence type="ECO:0000256" key="8">
    <source>
        <dbReference type="ARBA" id="ARBA00022617"/>
    </source>
</evidence>
<dbReference type="CDD" id="cd14779">
    <property type="entry name" value="FHP_Ae-globin-like"/>
    <property type="match status" value="1"/>
</dbReference>
<evidence type="ECO:0000256" key="16">
    <source>
        <dbReference type="ARBA" id="ARBA00023027"/>
    </source>
</evidence>
<dbReference type="GO" id="GO:0005344">
    <property type="term" value="F:oxygen carrier activity"/>
    <property type="evidence" value="ECO:0007669"/>
    <property type="project" value="UniProtKB-KW"/>
</dbReference>
<dbReference type="GO" id="GO:0020037">
    <property type="term" value="F:heme binding"/>
    <property type="evidence" value="ECO:0007669"/>
    <property type="project" value="InterPro"/>
</dbReference>
<comment type="function">
    <text evidence="17">Is involved in NO detoxification in an aerobic process, termed nitric oxide dioxygenase (NOD) reaction that utilizes O(2) and NAD(P)H to convert NO to nitrate, which protects the bacterium from various noxious nitrogen compounds. Therefore, plays a central role in the inducible response to nitrosative stress.</text>
</comment>
<dbReference type="EMBL" id="FUFT01000002">
    <property type="protein sequence ID" value="SJL82598.1"/>
    <property type="molecule type" value="Genomic_DNA"/>
</dbReference>
<dbReference type="InterPro" id="IPR017938">
    <property type="entry name" value="Riboflavin_synthase-like_b-brl"/>
</dbReference>
<feature type="domain" description="Globin" evidence="24">
    <location>
        <begin position="1"/>
        <end position="137"/>
    </location>
</feature>
<dbReference type="GO" id="GO:0019825">
    <property type="term" value="F:oxygen binding"/>
    <property type="evidence" value="ECO:0007669"/>
    <property type="project" value="InterPro"/>
</dbReference>
<dbReference type="Gene3D" id="1.10.490.10">
    <property type="entry name" value="Globins"/>
    <property type="match status" value="1"/>
</dbReference>
<evidence type="ECO:0000256" key="18">
    <source>
        <dbReference type="ARBA" id="ARBA00030024"/>
    </source>
</evidence>
<evidence type="ECO:0000256" key="19">
    <source>
        <dbReference type="ARBA" id="ARBA00030929"/>
    </source>
</evidence>
<dbReference type="PANTHER" id="PTHR43396">
    <property type="entry name" value="FLAVOHEMOPROTEIN"/>
    <property type="match status" value="1"/>
</dbReference>
<dbReference type="InterPro" id="IPR001433">
    <property type="entry name" value="OxRdtase_FAD/NAD-bd"/>
</dbReference>
<dbReference type="PANTHER" id="PTHR43396:SF3">
    <property type="entry name" value="FLAVOHEMOPROTEIN"/>
    <property type="match status" value="1"/>
</dbReference>
<dbReference type="Pfam" id="PF00970">
    <property type="entry name" value="FAD_binding_6"/>
    <property type="match status" value="1"/>
</dbReference>
<dbReference type="GO" id="GO:0071500">
    <property type="term" value="P:cellular response to nitrosative stress"/>
    <property type="evidence" value="ECO:0007669"/>
    <property type="project" value="TreeGrafter"/>
</dbReference>
<keyword evidence="11" id="KW-0479">Metal-binding</keyword>
<dbReference type="PROSITE" id="PS01033">
    <property type="entry name" value="GLOBIN"/>
    <property type="match status" value="1"/>
</dbReference>
<accession>A0A1R4B0Z5</accession>
<keyword evidence="15" id="KW-0408">Iron</keyword>
<comment type="cofactor">
    <cofactor evidence="2">
        <name>FAD</name>
        <dbReference type="ChEBI" id="CHEBI:57692"/>
    </cofactor>
</comment>
<dbReference type="InterPro" id="IPR008333">
    <property type="entry name" value="Cbr1-like_FAD-bd_dom"/>
</dbReference>
<dbReference type="SUPFAM" id="SSF46458">
    <property type="entry name" value="Globin-like"/>
    <property type="match status" value="1"/>
</dbReference>